<evidence type="ECO:0000256" key="2">
    <source>
        <dbReference type="ARBA" id="ARBA00023157"/>
    </source>
</evidence>
<evidence type="ECO:0000256" key="1">
    <source>
        <dbReference type="ARBA" id="ARBA00022729"/>
    </source>
</evidence>
<feature type="domain" description="Pectinesterase inhibitor" evidence="5">
    <location>
        <begin position="21"/>
        <end position="175"/>
    </location>
</feature>
<evidence type="ECO:0000256" key="3">
    <source>
        <dbReference type="ARBA" id="ARBA00038471"/>
    </source>
</evidence>
<dbReference type="EMBL" id="JADCNM010000011">
    <property type="protein sequence ID" value="KAG0462727.1"/>
    <property type="molecule type" value="Genomic_DNA"/>
</dbReference>
<feature type="signal peptide" evidence="4">
    <location>
        <begin position="1"/>
        <end position="21"/>
    </location>
</feature>
<keyword evidence="2" id="KW-1015">Disulfide bond</keyword>
<dbReference type="InterPro" id="IPR035513">
    <property type="entry name" value="Invertase/methylesterase_inhib"/>
</dbReference>
<dbReference type="NCBIfam" id="TIGR01614">
    <property type="entry name" value="PME_inhib"/>
    <property type="match status" value="1"/>
</dbReference>
<proteinExistence type="inferred from homology"/>
<dbReference type="Proteomes" id="UP000639772">
    <property type="component" value="Chromosome 11"/>
</dbReference>
<dbReference type="GO" id="GO:0004857">
    <property type="term" value="F:enzyme inhibitor activity"/>
    <property type="evidence" value="ECO:0007669"/>
    <property type="project" value="InterPro"/>
</dbReference>
<comment type="caution">
    <text evidence="6">The sequence shown here is derived from an EMBL/GenBank/DDBJ whole genome shotgun (WGS) entry which is preliminary data.</text>
</comment>
<dbReference type="PANTHER" id="PTHR35357:SF23">
    <property type="entry name" value="PECTINESTERASE INHIBITOR DOMAIN-CONTAINING PROTEIN"/>
    <property type="match status" value="1"/>
</dbReference>
<reference evidence="6 7" key="1">
    <citation type="journal article" date="2020" name="Nat. Food">
        <title>A phased Vanilla planifolia genome enables genetic improvement of flavour and production.</title>
        <authorList>
            <person name="Hasing T."/>
            <person name="Tang H."/>
            <person name="Brym M."/>
            <person name="Khazi F."/>
            <person name="Huang T."/>
            <person name="Chambers A.H."/>
        </authorList>
    </citation>
    <scope>NUCLEOTIDE SEQUENCE [LARGE SCALE GENOMIC DNA]</scope>
    <source>
        <tissue evidence="6">Leaf</tissue>
    </source>
</reference>
<dbReference type="PANTHER" id="PTHR35357">
    <property type="entry name" value="OS02G0537100 PROTEIN"/>
    <property type="match status" value="1"/>
</dbReference>
<dbReference type="InterPro" id="IPR034088">
    <property type="entry name" value="Pla_a_1-like"/>
</dbReference>
<protein>
    <recommendedName>
        <fullName evidence="5">Pectinesterase inhibitor domain-containing protein</fullName>
    </recommendedName>
</protein>
<keyword evidence="1 4" id="KW-0732">Signal</keyword>
<evidence type="ECO:0000256" key="4">
    <source>
        <dbReference type="SAM" id="SignalP"/>
    </source>
</evidence>
<name>A0A835UIB2_VANPL</name>
<evidence type="ECO:0000313" key="7">
    <source>
        <dbReference type="Proteomes" id="UP000639772"/>
    </source>
</evidence>
<sequence>MAPSTISFLFLLLPLLNPASAADTLVDTCNQCAATNPNINSTLCVSLLSGSVPKNRTTPPSLSDLGALAVSVAIANATAAFSAAGKLLESPQESAAYGKACLEDCKGQFDDAVSRLEDSVRAMNAGRIKDARTLISAAAASSTTCEDCFAEKGDDFPLKKESADLAVTLRISLAIAALLDG</sequence>
<feature type="chain" id="PRO_5032621787" description="Pectinesterase inhibitor domain-containing protein" evidence="4">
    <location>
        <begin position="22"/>
        <end position="181"/>
    </location>
</feature>
<evidence type="ECO:0000259" key="5">
    <source>
        <dbReference type="SMART" id="SM00856"/>
    </source>
</evidence>
<evidence type="ECO:0000313" key="6">
    <source>
        <dbReference type="EMBL" id="KAG0462727.1"/>
    </source>
</evidence>
<gene>
    <name evidence="6" type="ORF">HPP92_021203</name>
</gene>
<dbReference type="SUPFAM" id="SSF101148">
    <property type="entry name" value="Plant invertase/pectin methylesterase inhibitor"/>
    <property type="match status" value="1"/>
</dbReference>
<dbReference type="Gene3D" id="1.20.140.40">
    <property type="entry name" value="Invertase/pectin methylesterase inhibitor family protein"/>
    <property type="match status" value="1"/>
</dbReference>
<dbReference type="Pfam" id="PF04043">
    <property type="entry name" value="PMEI"/>
    <property type="match status" value="1"/>
</dbReference>
<dbReference type="InterPro" id="IPR006501">
    <property type="entry name" value="Pectinesterase_inhib_dom"/>
</dbReference>
<dbReference type="CDD" id="cd15795">
    <property type="entry name" value="PMEI-Pla_a_1_like"/>
    <property type="match status" value="1"/>
</dbReference>
<comment type="similarity">
    <text evidence="3">Belongs to the PMEI family.</text>
</comment>
<organism evidence="6 7">
    <name type="scientific">Vanilla planifolia</name>
    <name type="common">Vanilla</name>
    <dbReference type="NCBI Taxonomy" id="51239"/>
    <lineage>
        <taxon>Eukaryota</taxon>
        <taxon>Viridiplantae</taxon>
        <taxon>Streptophyta</taxon>
        <taxon>Embryophyta</taxon>
        <taxon>Tracheophyta</taxon>
        <taxon>Spermatophyta</taxon>
        <taxon>Magnoliopsida</taxon>
        <taxon>Liliopsida</taxon>
        <taxon>Asparagales</taxon>
        <taxon>Orchidaceae</taxon>
        <taxon>Vanilloideae</taxon>
        <taxon>Vanilleae</taxon>
        <taxon>Vanilla</taxon>
    </lineage>
</organism>
<accession>A0A835UIB2</accession>
<dbReference type="SMART" id="SM00856">
    <property type="entry name" value="PMEI"/>
    <property type="match status" value="1"/>
</dbReference>
<dbReference type="AlphaFoldDB" id="A0A835UIB2"/>
<dbReference type="OrthoDB" id="757716at2759"/>